<sequence>MSNKRKELPVGFFDDPLADAKARKVNIKEEVAKAQEKEWEEFQSFVAAVETEEKDEDGTKLDEAVHEVVLEKLEQMEYMERVRKTLLRASQKEKGEDIDVETSNPEGTVDDGRDGDAEEHVNIMTEVLKARSKIKAQKVQAAEDDDDDDLLDWRAKRH</sequence>
<evidence type="ECO:0000256" key="5">
    <source>
        <dbReference type="ARBA" id="ARBA00022833"/>
    </source>
</evidence>
<dbReference type="InterPro" id="IPR059039">
    <property type="entry name" value="ZNF380_CC"/>
</dbReference>
<dbReference type="GO" id="GO:0003676">
    <property type="term" value="F:nucleic acid binding"/>
    <property type="evidence" value="ECO:0007669"/>
    <property type="project" value="InterPro"/>
</dbReference>
<dbReference type="GO" id="GO:0033314">
    <property type="term" value="P:mitotic DNA replication checkpoint signaling"/>
    <property type="evidence" value="ECO:0007669"/>
    <property type="project" value="TreeGrafter"/>
</dbReference>
<dbReference type="EMBL" id="JNBR01000098">
    <property type="protein sequence ID" value="OQR97714.1"/>
    <property type="molecule type" value="Genomic_DNA"/>
</dbReference>
<evidence type="ECO:0000256" key="7">
    <source>
        <dbReference type="SAM" id="MobiDB-lite"/>
    </source>
</evidence>
<dbReference type="InterPro" id="IPR040050">
    <property type="entry name" value="ZNF830-like"/>
</dbReference>
<evidence type="ECO:0000256" key="2">
    <source>
        <dbReference type="ARBA" id="ARBA00022473"/>
    </source>
</evidence>
<feature type="region of interest" description="Disordered" evidence="7">
    <location>
        <begin position="135"/>
        <end position="158"/>
    </location>
</feature>
<evidence type="ECO:0000256" key="1">
    <source>
        <dbReference type="ARBA" id="ARBA00004324"/>
    </source>
</evidence>
<evidence type="ECO:0000256" key="4">
    <source>
        <dbReference type="ARBA" id="ARBA00022771"/>
    </source>
</evidence>
<evidence type="ECO:0000256" key="3">
    <source>
        <dbReference type="ARBA" id="ARBA00022723"/>
    </source>
</evidence>
<comment type="subcellular location">
    <subcellularLocation>
        <location evidence="1">Nucleus speckle</location>
    </subcellularLocation>
</comment>
<dbReference type="Proteomes" id="UP000243579">
    <property type="component" value="Unassembled WGS sequence"/>
</dbReference>
<dbReference type="GO" id="GO:0005681">
    <property type="term" value="C:spliceosomal complex"/>
    <property type="evidence" value="ECO:0007669"/>
    <property type="project" value="InterPro"/>
</dbReference>
<dbReference type="PANTHER" id="PTHR13278:SF0">
    <property type="entry name" value="ZINC FINGER PROTEIN 830"/>
    <property type="match status" value="1"/>
</dbReference>
<evidence type="ECO:0000313" key="10">
    <source>
        <dbReference type="Proteomes" id="UP000243579"/>
    </source>
</evidence>
<keyword evidence="6" id="KW-0539">Nucleus</keyword>
<keyword evidence="3" id="KW-0479">Metal-binding</keyword>
<keyword evidence="10" id="KW-1185">Reference proteome</keyword>
<accession>A0A1V9ZIA4</accession>
<keyword evidence="5" id="KW-0862">Zinc</keyword>
<dbReference type="OrthoDB" id="77607at2759"/>
<evidence type="ECO:0000313" key="9">
    <source>
        <dbReference type="EMBL" id="OQR97714.1"/>
    </source>
</evidence>
<feature type="region of interest" description="Disordered" evidence="7">
    <location>
        <begin position="91"/>
        <end position="120"/>
    </location>
</feature>
<feature type="compositionally biased region" description="Basic and acidic residues" evidence="7">
    <location>
        <begin position="110"/>
        <end position="120"/>
    </location>
</feature>
<dbReference type="GO" id="GO:0044773">
    <property type="term" value="P:mitotic DNA damage checkpoint signaling"/>
    <property type="evidence" value="ECO:0007669"/>
    <property type="project" value="TreeGrafter"/>
</dbReference>
<keyword evidence="4" id="KW-0863">Zinc-finger</keyword>
<dbReference type="GO" id="GO:0008270">
    <property type="term" value="F:zinc ion binding"/>
    <property type="evidence" value="ECO:0007669"/>
    <property type="project" value="UniProtKB-KW"/>
</dbReference>
<organism evidence="9 10">
    <name type="scientific">Achlya hypogyna</name>
    <name type="common">Oomycete</name>
    <name type="synonym">Protoachlya hypogyna</name>
    <dbReference type="NCBI Taxonomy" id="1202772"/>
    <lineage>
        <taxon>Eukaryota</taxon>
        <taxon>Sar</taxon>
        <taxon>Stramenopiles</taxon>
        <taxon>Oomycota</taxon>
        <taxon>Saprolegniomycetes</taxon>
        <taxon>Saprolegniales</taxon>
        <taxon>Achlyaceae</taxon>
        <taxon>Achlya</taxon>
    </lineage>
</organism>
<reference evidence="9 10" key="1">
    <citation type="journal article" date="2014" name="Genome Biol. Evol.">
        <title>The secreted proteins of Achlya hypogyna and Thraustotheca clavata identify the ancestral oomycete secretome and reveal gene acquisitions by horizontal gene transfer.</title>
        <authorList>
            <person name="Misner I."/>
            <person name="Blouin N."/>
            <person name="Leonard G."/>
            <person name="Richards T.A."/>
            <person name="Lane C.E."/>
        </authorList>
    </citation>
    <scope>NUCLEOTIDE SEQUENCE [LARGE SCALE GENOMIC DNA]</scope>
    <source>
        <strain evidence="9 10">ATCC 48635</strain>
    </source>
</reference>
<evidence type="ECO:0000256" key="6">
    <source>
        <dbReference type="ARBA" id="ARBA00023242"/>
    </source>
</evidence>
<keyword evidence="2" id="KW-0217">Developmental protein</keyword>
<name>A0A1V9ZIA4_ACHHY</name>
<dbReference type="GO" id="GO:0033260">
    <property type="term" value="P:nuclear DNA replication"/>
    <property type="evidence" value="ECO:0007669"/>
    <property type="project" value="TreeGrafter"/>
</dbReference>
<protein>
    <recommendedName>
        <fullName evidence="8">ZNF380 coiled-coil domain-containing protein</fullName>
    </recommendedName>
</protein>
<proteinExistence type="predicted"/>
<dbReference type="Pfam" id="PF23406">
    <property type="entry name" value="ZNF380_CC"/>
    <property type="match status" value="1"/>
</dbReference>
<dbReference type="AlphaFoldDB" id="A0A1V9ZIA4"/>
<feature type="domain" description="ZNF380 coiled-coil" evidence="8">
    <location>
        <begin position="8"/>
        <end position="84"/>
    </location>
</feature>
<dbReference type="PANTHER" id="PTHR13278">
    <property type="entry name" value="ZINC FINGER PROTEIN 830"/>
    <property type="match status" value="1"/>
</dbReference>
<gene>
    <name evidence="9" type="ORF">ACHHYP_10088</name>
</gene>
<evidence type="ECO:0000259" key="8">
    <source>
        <dbReference type="Pfam" id="PF23406"/>
    </source>
</evidence>
<comment type="caution">
    <text evidence="9">The sequence shown here is derived from an EMBL/GenBank/DDBJ whole genome shotgun (WGS) entry which is preliminary data.</text>
</comment>